<comment type="caution">
    <text evidence="14">The sequence shown here is derived from an EMBL/GenBank/DDBJ whole genome shotgun (WGS) entry which is preliminary data.</text>
</comment>
<evidence type="ECO:0000313" key="14">
    <source>
        <dbReference type="EMBL" id="HEW46672.1"/>
    </source>
</evidence>
<dbReference type="PANTHER" id="PTHR35864:SF1">
    <property type="entry name" value="ZINC METALLOPROTEASE YWHC-RELATED"/>
    <property type="match status" value="1"/>
</dbReference>
<keyword evidence="6 13" id="KW-0812">Transmembrane</keyword>
<evidence type="ECO:0000256" key="12">
    <source>
        <dbReference type="ARBA" id="ARBA00023136"/>
    </source>
</evidence>
<feature type="transmembrane region" description="Helical" evidence="13">
    <location>
        <begin position="50"/>
        <end position="71"/>
    </location>
</feature>
<evidence type="ECO:0000256" key="13">
    <source>
        <dbReference type="SAM" id="Phobius"/>
    </source>
</evidence>
<feature type="transmembrane region" description="Helical" evidence="13">
    <location>
        <begin position="91"/>
        <end position="116"/>
    </location>
</feature>
<feature type="transmembrane region" description="Helical" evidence="13">
    <location>
        <begin position="6"/>
        <end position="29"/>
    </location>
</feature>
<keyword evidence="12 13" id="KW-0472">Membrane</keyword>
<accession>A0A7C2ZJR4</accession>
<gene>
    <name evidence="14" type="ORF">ENO47_08445</name>
</gene>
<keyword evidence="8" id="KW-0378">Hydrolase</keyword>
<evidence type="ECO:0000256" key="5">
    <source>
        <dbReference type="ARBA" id="ARBA00022670"/>
    </source>
</evidence>
<dbReference type="InterPro" id="IPR044537">
    <property type="entry name" value="Rip2-like"/>
</dbReference>
<evidence type="ECO:0000256" key="7">
    <source>
        <dbReference type="ARBA" id="ARBA00022723"/>
    </source>
</evidence>
<protein>
    <submittedName>
        <fullName evidence="14">Site-2 protease family protein</fullName>
    </submittedName>
</protein>
<proteinExistence type="inferred from homology"/>
<dbReference type="InterPro" id="IPR052348">
    <property type="entry name" value="Metallopeptidase_M50B"/>
</dbReference>
<dbReference type="AlphaFoldDB" id="A0A7C2ZJR4"/>
<dbReference type="GO" id="GO:0046872">
    <property type="term" value="F:metal ion binding"/>
    <property type="evidence" value="ECO:0007669"/>
    <property type="project" value="UniProtKB-KW"/>
</dbReference>
<evidence type="ECO:0000256" key="6">
    <source>
        <dbReference type="ARBA" id="ARBA00022692"/>
    </source>
</evidence>
<keyword evidence="4" id="KW-1003">Cell membrane</keyword>
<comment type="cofactor">
    <cofactor evidence="1">
        <name>Zn(2+)</name>
        <dbReference type="ChEBI" id="CHEBI:29105"/>
    </cofactor>
</comment>
<keyword evidence="11" id="KW-0482">Metalloprotease</keyword>
<evidence type="ECO:0000256" key="4">
    <source>
        <dbReference type="ARBA" id="ARBA00022475"/>
    </source>
</evidence>
<evidence type="ECO:0000256" key="3">
    <source>
        <dbReference type="ARBA" id="ARBA00007931"/>
    </source>
</evidence>
<dbReference type="GO" id="GO:0008237">
    <property type="term" value="F:metallopeptidase activity"/>
    <property type="evidence" value="ECO:0007669"/>
    <property type="project" value="UniProtKB-KW"/>
</dbReference>
<feature type="transmembrane region" description="Helical" evidence="13">
    <location>
        <begin position="128"/>
        <end position="152"/>
    </location>
</feature>
<keyword evidence="10 13" id="KW-1133">Transmembrane helix</keyword>
<sequence length="214" mass="23934">MDPQKAVVAIPAIMMAVILHEYAHGWMAYKMGDPTAKEAGRLTLNPIPHIDLFGTIILPALLMLISSPILFGWAKPVPINPLRFRNLRYGTFLVSIAGILMNLFLAIIFAFVFRLIEGGYLNFLGDPVALPIALFSAQAVLINLVLAFFNAIPIPPLDGSRALMSFFSVKYWELFYRFETYGFLIITVLLFTGVLGRIIFPPIFLILNYLLGRV</sequence>
<dbReference type="GO" id="GO:0005886">
    <property type="term" value="C:plasma membrane"/>
    <property type="evidence" value="ECO:0007669"/>
    <property type="project" value="UniProtKB-SubCell"/>
</dbReference>
<evidence type="ECO:0000256" key="9">
    <source>
        <dbReference type="ARBA" id="ARBA00022833"/>
    </source>
</evidence>
<evidence type="ECO:0000256" key="10">
    <source>
        <dbReference type="ARBA" id="ARBA00022989"/>
    </source>
</evidence>
<name>A0A7C2ZJR4_9AQUI</name>
<dbReference type="EMBL" id="DSFP01000070">
    <property type="protein sequence ID" value="HEW46672.1"/>
    <property type="molecule type" value="Genomic_DNA"/>
</dbReference>
<feature type="transmembrane region" description="Helical" evidence="13">
    <location>
        <begin position="181"/>
        <end position="211"/>
    </location>
</feature>
<evidence type="ECO:0000256" key="8">
    <source>
        <dbReference type="ARBA" id="ARBA00022801"/>
    </source>
</evidence>
<reference evidence="14" key="1">
    <citation type="journal article" date="2020" name="mSystems">
        <title>Genome- and Community-Level Interaction Insights into Carbon Utilization and Element Cycling Functions of Hydrothermarchaeota in Hydrothermal Sediment.</title>
        <authorList>
            <person name="Zhou Z."/>
            <person name="Liu Y."/>
            <person name="Xu W."/>
            <person name="Pan J."/>
            <person name="Luo Z.H."/>
            <person name="Li M."/>
        </authorList>
    </citation>
    <scope>NUCLEOTIDE SEQUENCE [LARGE SCALE GENOMIC DNA]</scope>
    <source>
        <strain evidence="14">SpSt-132</strain>
    </source>
</reference>
<evidence type="ECO:0000256" key="11">
    <source>
        <dbReference type="ARBA" id="ARBA00023049"/>
    </source>
</evidence>
<keyword evidence="7" id="KW-0479">Metal-binding</keyword>
<comment type="subcellular location">
    <subcellularLocation>
        <location evidence="2">Cell membrane</location>
        <topology evidence="2">Multi-pass membrane protein</topology>
    </subcellularLocation>
</comment>
<dbReference type="GO" id="GO:0006508">
    <property type="term" value="P:proteolysis"/>
    <property type="evidence" value="ECO:0007669"/>
    <property type="project" value="UniProtKB-KW"/>
</dbReference>
<evidence type="ECO:0000256" key="2">
    <source>
        <dbReference type="ARBA" id="ARBA00004651"/>
    </source>
</evidence>
<evidence type="ECO:0000256" key="1">
    <source>
        <dbReference type="ARBA" id="ARBA00001947"/>
    </source>
</evidence>
<organism evidence="14">
    <name type="scientific">Hydrogenobacter sp</name>
    <dbReference type="NCBI Taxonomy" id="2152829"/>
    <lineage>
        <taxon>Bacteria</taxon>
        <taxon>Pseudomonadati</taxon>
        <taxon>Aquificota</taxon>
        <taxon>Aquificia</taxon>
        <taxon>Aquificales</taxon>
        <taxon>Aquificaceae</taxon>
        <taxon>Hydrogenobacter</taxon>
    </lineage>
</organism>
<keyword evidence="5 14" id="KW-0645">Protease</keyword>
<dbReference type="CDD" id="cd06158">
    <property type="entry name" value="S2P-M50_like_1"/>
    <property type="match status" value="1"/>
</dbReference>
<keyword evidence="9" id="KW-0862">Zinc</keyword>
<dbReference type="PANTHER" id="PTHR35864">
    <property type="entry name" value="ZINC METALLOPROTEASE MJ0611-RELATED"/>
    <property type="match status" value="1"/>
</dbReference>
<comment type="similarity">
    <text evidence="3">Belongs to the peptidase M50B family.</text>
</comment>